<dbReference type="Proteomes" id="UP000078116">
    <property type="component" value="Unassembled WGS sequence"/>
</dbReference>
<evidence type="ECO:0000313" key="3">
    <source>
        <dbReference type="Proteomes" id="UP000077961"/>
    </source>
</evidence>
<dbReference type="RefSeq" id="WP_064271315.1">
    <property type="nucleotide sequence ID" value="NZ_LXJZ01000211.1"/>
</dbReference>
<evidence type="ECO:0000313" key="2">
    <source>
        <dbReference type="EMBL" id="OAJ57145.1"/>
    </source>
</evidence>
<gene>
    <name evidence="1" type="ORF">A6V36_36830</name>
    <name evidence="2" type="ORF">A6V37_29745</name>
</gene>
<dbReference type="EMBL" id="LXJZ01000211">
    <property type="protein sequence ID" value="OAJ53642.1"/>
    <property type="molecule type" value="Genomic_DNA"/>
</dbReference>
<dbReference type="OrthoDB" id="9026016at2"/>
<comment type="caution">
    <text evidence="2">The sequence shown here is derived from an EMBL/GenBank/DDBJ whole genome shotgun (WGS) entry which is preliminary data.</text>
</comment>
<keyword evidence="3" id="KW-1185">Reference proteome</keyword>
<accession>A0A1A9N497</accession>
<organism evidence="2 4">
    <name type="scientific">Paraburkholderia ginsengiterrae</name>
    <dbReference type="NCBI Taxonomy" id="1462993"/>
    <lineage>
        <taxon>Bacteria</taxon>
        <taxon>Pseudomonadati</taxon>
        <taxon>Pseudomonadota</taxon>
        <taxon>Betaproteobacteria</taxon>
        <taxon>Burkholderiales</taxon>
        <taxon>Burkholderiaceae</taxon>
        <taxon>Paraburkholderia</taxon>
    </lineage>
</organism>
<proteinExistence type="predicted"/>
<evidence type="ECO:0008006" key="5">
    <source>
        <dbReference type="Google" id="ProtNLM"/>
    </source>
</evidence>
<dbReference type="EMBL" id="LXKA01000329">
    <property type="protein sequence ID" value="OAJ57145.1"/>
    <property type="molecule type" value="Genomic_DNA"/>
</dbReference>
<evidence type="ECO:0000313" key="1">
    <source>
        <dbReference type="EMBL" id="OAJ53642.1"/>
    </source>
</evidence>
<protein>
    <recommendedName>
        <fullName evidence="5">Hydrogenase maturation factor</fullName>
    </recommendedName>
</protein>
<dbReference type="Proteomes" id="UP000077961">
    <property type="component" value="Unassembled WGS sequence"/>
</dbReference>
<name>A0A1A9N497_9BURK</name>
<sequence>MKRMYDYLGFEFEVSVETNLTVADAGKSREAPRYVAVVTISKAGEPVSCFTPLRLGDVDGRPFRSEADALMSGFSAGRRLIDDLGRGDGN</sequence>
<reference evidence="3 4" key="1">
    <citation type="submission" date="2016-04" db="EMBL/GenBank/DDBJ databases">
        <title>Reclassification of Paraburkholderia panaciterrae (Farh et al. 2015) Dobritsa &amp; Samadpour 2016 as a later homotypic synonym of Paraburkholderia ginsengiterrae (Farh et al. 2015) Dobritsa &amp; Samadpour 2016.</title>
        <authorList>
            <person name="Dobritsa A.P."/>
            <person name="Kutumbaka K."/>
            <person name="Samadpour M."/>
        </authorList>
    </citation>
    <scope>NUCLEOTIDE SEQUENCE [LARGE SCALE GENOMIC DNA]</scope>
    <source>
        <strain evidence="2 4">DCY85</strain>
        <strain evidence="1 3">DCY85-1</strain>
    </source>
</reference>
<evidence type="ECO:0000313" key="4">
    <source>
        <dbReference type="Proteomes" id="UP000078116"/>
    </source>
</evidence>
<dbReference type="AlphaFoldDB" id="A0A1A9N497"/>